<protein>
    <submittedName>
        <fullName evidence="2">Uncharacterized protein</fullName>
    </submittedName>
</protein>
<feature type="compositionally biased region" description="Basic and acidic residues" evidence="1">
    <location>
        <begin position="699"/>
        <end position="708"/>
    </location>
</feature>
<evidence type="ECO:0000313" key="3">
    <source>
        <dbReference type="Proteomes" id="UP000398389"/>
    </source>
</evidence>
<dbReference type="Proteomes" id="UP000398389">
    <property type="component" value="Unassembled WGS sequence"/>
</dbReference>
<evidence type="ECO:0000313" key="2">
    <source>
        <dbReference type="EMBL" id="VVT56475.1"/>
    </source>
</evidence>
<accession>A0A5E8C0S6</accession>
<feature type="compositionally biased region" description="Acidic residues" evidence="1">
    <location>
        <begin position="62"/>
        <end position="75"/>
    </location>
</feature>
<feature type="region of interest" description="Disordered" evidence="1">
    <location>
        <begin position="698"/>
        <end position="757"/>
    </location>
</feature>
<proteinExistence type="predicted"/>
<feature type="region of interest" description="Disordered" evidence="1">
    <location>
        <begin position="492"/>
        <end position="527"/>
    </location>
</feature>
<feature type="compositionally biased region" description="Acidic residues" evidence="1">
    <location>
        <begin position="721"/>
        <end position="757"/>
    </location>
</feature>
<feature type="compositionally biased region" description="Pro residues" evidence="1">
    <location>
        <begin position="499"/>
        <end position="508"/>
    </location>
</feature>
<feature type="region of interest" description="Disordered" evidence="1">
    <location>
        <begin position="1"/>
        <end position="75"/>
    </location>
</feature>
<feature type="compositionally biased region" description="Polar residues" evidence="1">
    <location>
        <begin position="1"/>
        <end position="17"/>
    </location>
</feature>
<reference evidence="2 3" key="1">
    <citation type="submission" date="2019-09" db="EMBL/GenBank/DDBJ databases">
        <authorList>
            <person name="Brejova B."/>
        </authorList>
    </citation>
    <scope>NUCLEOTIDE SEQUENCE [LARGE SCALE GENOMIC DNA]</scope>
</reference>
<dbReference type="EMBL" id="CABVLU010000004">
    <property type="protein sequence ID" value="VVT56475.1"/>
    <property type="molecule type" value="Genomic_DNA"/>
</dbReference>
<dbReference type="GeneID" id="43583899"/>
<gene>
    <name evidence="2" type="ORF">SAPINGB_P005084</name>
</gene>
<keyword evidence="3" id="KW-1185">Reference proteome</keyword>
<feature type="compositionally biased region" description="Polar residues" evidence="1">
    <location>
        <begin position="48"/>
        <end position="57"/>
    </location>
</feature>
<dbReference type="RefSeq" id="XP_031855690.1">
    <property type="nucleotide sequence ID" value="XM_031999799.1"/>
</dbReference>
<sequence>MSQIPDSSPSDSETLINLDSPLEQESDNDTISLTGTVIDAESNDSDSIDQPNTNNESVILDQQEDDDPSNQEEDSEELLINYYIPPLPSGFFLPSDKCLFRKRYPSKKWPPKNYLPIPRPDLCKSLKEISSLQEDKYYKTIILNYINTRIYESNKVQHNPNVRSFDASIESIERFPRATLETSVSSNCVINTEFRGNTGTLLPMLYATSGYLRTLRLKGFDKIPPGPVNQRPVTKSFIKRVRRRLGLDRAGQRVATSLGAICVVDSFDEDSENQMNCYYYDDYDDEEKKKTKEKEGKSECIGGEEEMTEPGIMGVIRNQLQVMLRAYNAFNGTKYPGTSVTLCNHGPMNKLHACIFKRRRGALGDGVAQGTTSTCGRNCGDGWHRNWKFCEGGSATGGGSNDTILKKENQQLQRLSLSEIIPSTCVPSCAHCDSTPSIAPPPWPSHQATQATTPYLATETYQNSGDGLLTDATVDNGLEICTGDSCATAQKKLRREDAPPPPPPPPSSPNSNDSLAGSDEDWIRSPGTMNSATIQDVLLLTEKTGPNQHVRFVLEPRKDDEHGTLALYLVHRPTGYIHLILFCVNQLIEERFNSDSLNLDALVDSDFTSGGLDVSMDLSESQEVETRRDVEADEFFFEEFELSDDDGGDDEQDGGYFLDEDFSKPLVEEEFLSHPEEGSFQKDVEDISQSQVQEIYGKITDKEVKEQEEYYEDPGFWEPPSDIDDYNDYNDYDTDGESFDESQNHDDDDDDDDGLDL</sequence>
<evidence type="ECO:0000256" key="1">
    <source>
        <dbReference type="SAM" id="MobiDB-lite"/>
    </source>
</evidence>
<name>A0A5E8C0S6_9ASCO</name>
<dbReference type="AlphaFoldDB" id="A0A5E8C0S6"/>
<organism evidence="2 3">
    <name type="scientific">Magnusiomyces paraingens</name>
    <dbReference type="NCBI Taxonomy" id="2606893"/>
    <lineage>
        <taxon>Eukaryota</taxon>
        <taxon>Fungi</taxon>
        <taxon>Dikarya</taxon>
        <taxon>Ascomycota</taxon>
        <taxon>Saccharomycotina</taxon>
        <taxon>Dipodascomycetes</taxon>
        <taxon>Dipodascales</taxon>
        <taxon>Dipodascaceae</taxon>
        <taxon>Magnusiomyces</taxon>
    </lineage>
</organism>